<feature type="compositionally biased region" description="Basic and acidic residues" evidence="1">
    <location>
        <begin position="108"/>
        <end position="120"/>
    </location>
</feature>
<dbReference type="AlphaFoldDB" id="A0AAD4MVM9"/>
<comment type="caution">
    <text evidence="3">The sequence shown here is derived from an EMBL/GenBank/DDBJ whole genome shotgun (WGS) entry which is preliminary data.</text>
</comment>
<dbReference type="EMBL" id="JAKKPZ010000058">
    <property type="protein sequence ID" value="KAI1705264.1"/>
    <property type="molecule type" value="Genomic_DNA"/>
</dbReference>
<evidence type="ECO:0000313" key="4">
    <source>
        <dbReference type="Proteomes" id="UP001201812"/>
    </source>
</evidence>
<evidence type="ECO:0000256" key="2">
    <source>
        <dbReference type="SAM" id="SignalP"/>
    </source>
</evidence>
<dbReference type="Proteomes" id="UP001201812">
    <property type="component" value="Unassembled WGS sequence"/>
</dbReference>
<feature type="chain" id="PRO_5041951603" evidence="2">
    <location>
        <begin position="20"/>
        <end position="120"/>
    </location>
</feature>
<keyword evidence="2" id="KW-0732">Signal</keyword>
<feature type="signal peptide" evidence="2">
    <location>
        <begin position="1"/>
        <end position="19"/>
    </location>
</feature>
<reference evidence="3" key="1">
    <citation type="submission" date="2022-01" db="EMBL/GenBank/DDBJ databases">
        <title>Genome Sequence Resource for Two Populations of Ditylenchus destructor, the Migratory Endoparasitic Phytonematode.</title>
        <authorList>
            <person name="Zhang H."/>
            <person name="Lin R."/>
            <person name="Xie B."/>
        </authorList>
    </citation>
    <scope>NUCLEOTIDE SEQUENCE</scope>
    <source>
        <strain evidence="3">BazhouSP</strain>
    </source>
</reference>
<evidence type="ECO:0000256" key="1">
    <source>
        <dbReference type="SAM" id="MobiDB-lite"/>
    </source>
</evidence>
<proteinExistence type="predicted"/>
<protein>
    <submittedName>
        <fullName evidence="3">Uncharacterized protein</fullName>
    </submittedName>
</protein>
<accession>A0AAD4MVM9</accession>
<evidence type="ECO:0000313" key="3">
    <source>
        <dbReference type="EMBL" id="KAI1705264.1"/>
    </source>
</evidence>
<feature type="region of interest" description="Disordered" evidence="1">
    <location>
        <begin position="92"/>
        <end position="120"/>
    </location>
</feature>
<keyword evidence="4" id="KW-1185">Reference proteome</keyword>
<sequence length="120" mass="13314">MIATLISLSILCFVVAAQAHPSGYPVSVQSDDDESPAAVDPALWLRAQYAHRNPETAMREAALLRAMYQAAMMRGEPQDEFDIASDPRLYRASRSNGKPTFIRFGKRSATEPKDKKAFEP</sequence>
<gene>
    <name evidence="3" type="ORF">DdX_13732</name>
</gene>
<organism evidence="3 4">
    <name type="scientific">Ditylenchus destructor</name>
    <dbReference type="NCBI Taxonomy" id="166010"/>
    <lineage>
        <taxon>Eukaryota</taxon>
        <taxon>Metazoa</taxon>
        <taxon>Ecdysozoa</taxon>
        <taxon>Nematoda</taxon>
        <taxon>Chromadorea</taxon>
        <taxon>Rhabditida</taxon>
        <taxon>Tylenchina</taxon>
        <taxon>Tylenchomorpha</taxon>
        <taxon>Sphaerularioidea</taxon>
        <taxon>Anguinidae</taxon>
        <taxon>Anguininae</taxon>
        <taxon>Ditylenchus</taxon>
    </lineage>
</organism>
<name>A0AAD4MVM9_9BILA</name>